<feature type="domain" description="Peptidase C54 catalytic" evidence="15">
    <location>
        <begin position="164"/>
        <end position="452"/>
    </location>
</feature>
<feature type="region of interest" description="Disordered" evidence="14">
    <location>
        <begin position="1"/>
        <end position="67"/>
    </location>
</feature>
<feature type="compositionally biased region" description="Polar residues" evidence="14">
    <location>
        <begin position="10"/>
        <end position="20"/>
    </location>
</feature>
<evidence type="ECO:0000256" key="12">
    <source>
        <dbReference type="ARBA" id="ARBA00045891"/>
    </source>
</evidence>
<dbReference type="SUPFAM" id="SSF54001">
    <property type="entry name" value="Cysteine proteinases"/>
    <property type="match status" value="1"/>
</dbReference>
<dbReference type="GO" id="GO:0016485">
    <property type="term" value="P:protein processing"/>
    <property type="evidence" value="ECO:0007669"/>
    <property type="project" value="TreeGrafter"/>
</dbReference>
<dbReference type="Pfam" id="PF03416">
    <property type="entry name" value="Peptidase_C54"/>
    <property type="match status" value="1"/>
</dbReference>
<comment type="function">
    <text evidence="12">Cysteine protease that plays a key role in autophagy by mediating both proteolytic activation and delipidation of ATG8 family proteins. The protease activity is required for proteolytic activation of ATG8 family proteins: cleaves the C-terminal amino acid of ATG8 proteins to reveal a C-terminal glycine. Exposure of the glycine at the C-terminus is essential for ATG8 proteins conjugation to phosphatidylethanolamine (PE) and insertion to membranes, which is necessary for autophagy. In addition to the protease activity, also mediates delipidation of PE-conjugated ATG8 proteins.</text>
</comment>
<name>A0A0D6R4X9_ARACU</name>
<proteinExistence type="inferred from homology"/>
<feature type="compositionally biased region" description="Basic and acidic residues" evidence="14">
    <location>
        <begin position="52"/>
        <end position="67"/>
    </location>
</feature>
<sequence length="520" mass="57229">MKGLPDSSEPAPSTLPNSSSIEKEQVSEAKEEEQQHSLLLKAPSSLPNSSCIEKEPVSEAKEEEQEHSLLPKASIWSSIIASTISVFESRSDISKSAKVGTVGWTTAVRRAVASGPMRRLQERILGPKWTGLSGSSSEIWLLGMCYKVSPDESSSDANTSQGYAEFLDDFISRIWITYRKGFEPIGEAKFVTDVGWGCMLRSGQMLVAQALLFHHLGRSWRRSKQQPFNREYIEILQCFGDFASEACPFSIHNLLEAGKQSGLAAGSWLGPYYMCCLWETLVRAAKERCMTGKFHATFPMAIYVVSGDGCGGGAPTICIDDAVKLCAEWSDGQEVSQVPLLILVPLMLGERNINPRYIPSLWATFTFPQSVGMVGGKPGASTYIVGVQDNQALYLDPHEVQQVVEISSHNMGVDTSSYHCSVVRDMPLSDFDPSLAIGFYCRNKDDFDDLCARASELEAQSNGVPLITVMQSINKSKENNASISKGMESMSEIQDNLIVENENEMSPSSSEDDWQIINYL</sequence>
<dbReference type="GO" id="GO:0005737">
    <property type="term" value="C:cytoplasm"/>
    <property type="evidence" value="ECO:0007669"/>
    <property type="project" value="UniProtKB-SubCell"/>
</dbReference>
<dbReference type="InterPro" id="IPR038765">
    <property type="entry name" value="Papain-like_cys_pep_sf"/>
</dbReference>
<feature type="compositionally biased region" description="Basic and acidic residues" evidence="14">
    <location>
        <begin position="21"/>
        <end position="35"/>
    </location>
</feature>
<evidence type="ECO:0000256" key="5">
    <source>
        <dbReference type="ARBA" id="ARBA00022670"/>
    </source>
</evidence>
<evidence type="ECO:0000256" key="13">
    <source>
        <dbReference type="RuleBase" id="RU363115"/>
    </source>
</evidence>
<accession>A0A0D6R4X9</accession>
<evidence type="ECO:0000256" key="14">
    <source>
        <dbReference type="SAM" id="MobiDB-lite"/>
    </source>
</evidence>
<evidence type="ECO:0000256" key="7">
    <source>
        <dbReference type="ARBA" id="ARBA00022807"/>
    </source>
</evidence>
<dbReference type="EC" id="3.4.22.-" evidence="13"/>
<keyword evidence="7" id="KW-0788">Thiol protease</keyword>
<dbReference type="GO" id="GO:0019786">
    <property type="term" value="F:protein-phosphatidylethanolamide deconjugating activity"/>
    <property type="evidence" value="ECO:0007669"/>
    <property type="project" value="InterPro"/>
</dbReference>
<evidence type="ECO:0000256" key="3">
    <source>
        <dbReference type="ARBA" id="ARBA00022448"/>
    </source>
</evidence>
<evidence type="ECO:0000256" key="8">
    <source>
        <dbReference type="ARBA" id="ARBA00022927"/>
    </source>
</evidence>
<keyword evidence="9 13" id="KW-0072">Autophagy</keyword>
<evidence type="ECO:0000256" key="1">
    <source>
        <dbReference type="ARBA" id="ARBA00004496"/>
    </source>
</evidence>
<evidence type="ECO:0000256" key="9">
    <source>
        <dbReference type="ARBA" id="ARBA00023006"/>
    </source>
</evidence>
<dbReference type="GO" id="GO:0035973">
    <property type="term" value="P:aggrephagy"/>
    <property type="evidence" value="ECO:0007669"/>
    <property type="project" value="TreeGrafter"/>
</dbReference>
<evidence type="ECO:0000256" key="10">
    <source>
        <dbReference type="ARBA" id="ARBA00029362"/>
    </source>
</evidence>
<reference evidence="16" key="1">
    <citation type="submission" date="2015-03" db="EMBL/GenBank/DDBJ databases">
        <title>A transcriptome of Araucaria cunninghamii, an australian fine timber species.</title>
        <authorList>
            <person name="Jing Yi C.J.Y."/>
            <person name="Yin San L.Y.S."/>
            <person name="Abdul Karim S.S."/>
            <person name="Wan Azmi N.N."/>
            <person name="Hercus R.R."/>
            <person name="Croft L.L."/>
        </authorList>
    </citation>
    <scope>NUCLEOTIDE SEQUENCE</scope>
    <source>
        <strain evidence="16">MI0301</strain>
        <tissue evidence="16">Leaf</tissue>
    </source>
</reference>
<dbReference type="GO" id="GO:0015031">
    <property type="term" value="P:protein transport"/>
    <property type="evidence" value="ECO:0007669"/>
    <property type="project" value="UniProtKB-KW"/>
</dbReference>
<dbReference type="AlphaFoldDB" id="A0A0D6R4X9"/>
<keyword evidence="5 13" id="KW-0645">Protease</keyword>
<organism evidence="16">
    <name type="scientific">Araucaria cunninghamii</name>
    <name type="common">Hoop pine</name>
    <name type="synonym">Moreton Bay pine</name>
    <dbReference type="NCBI Taxonomy" id="56994"/>
    <lineage>
        <taxon>Eukaryota</taxon>
        <taxon>Viridiplantae</taxon>
        <taxon>Streptophyta</taxon>
        <taxon>Embryophyta</taxon>
        <taxon>Tracheophyta</taxon>
        <taxon>Spermatophyta</taxon>
        <taxon>Pinopsida</taxon>
        <taxon>Pinidae</taxon>
        <taxon>Conifers II</taxon>
        <taxon>Araucariales</taxon>
        <taxon>Araucariaceae</taxon>
        <taxon>Araucaria</taxon>
    </lineage>
</organism>
<keyword evidence="6 13" id="KW-0378">Hydrolase</keyword>
<dbReference type="InterPro" id="IPR005078">
    <property type="entry name" value="Peptidase_C54"/>
</dbReference>
<comment type="similarity">
    <text evidence="2 13">Belongs to the peptidase C54 family.</text>
</comment>
<dbReference type="InterPro" id="IPR046792">
    <property type="entry name" value="Peptidase_C54_cat"/>
</dbReference>
<evidence type="ECO:0000256" key="11">
    <source>
        <dbReference type="ARBA" id="ARBA00038724"/>
    </source>
</evidence>
<keyword evidence="8 13" id="KW-0653">Protein transport</keyword>
<comment type="catalytic activity">
    <reaction evidence="10">
        <text>[protein]-C-terminal L-amino acid-glycyl-phosphatidylethanolamide + H2O = [protein]-C-terminal L-amino acid-glycine + a 1,2-diacyl-sn-glycero-3-phosphoethanolamine</text>
        <dbReference type="Rhea" id="RHEA:67548"/>
        <dbReference type="Rhea" id="RHEA-COMP:17323"/>
        <dbReference type="Rhea" id="RHEA-COMP:17324"/>
        <dbReference type="ChEBI" id="CHEBI:15377"/>
        <dbReference type="ChEBI" id="CHEBI:64612"/>
        <dbReference type="ChEBI" id="CHEBI:172940"/>
        <dbReference type="ChEBI" id="CHEBI:172941"/>
    </reaction>
    <physiologicalReaction direction="left-to-right" evidence="10">
        <dbReference type="Rhea" id="RHEA:67549"/>
    </physiologicalReaction>
</comment>
<evidence type="ECO:0000256" key="6">
    <source>
        <dbReference type="ARBA" id="ARBA00022801"/>
    </source>
</evidence>
<evidence type="ECO:0000256" key="4">
    <source>
        <dbReference type="ARBA" id="ARBA00022490"/>
    </source>
</evidence>
<dbReference type="GO" id="GO:0000045">
    <property type="term" value="P:autophagosome assembly"/>
    <property type="evidence" value="ECO:0007669"/>
    <property type="project" value="TreeGrafter"/>
</dbReference>
<evidence type="ECO:0000313" key="16">
    <source>
        <dbReference type="EMBL" id="JAG97761.1"/>
    </source>
</evidence>
<comment type="subcellular location">
    <subcellularLocation>
        <location evidence="1 13">Cytoplasm</location>
    </subcellularLocation>
</comment>
<dbReference type="PANTHER" id="PTHR22624">
    <property type="entry name" value="CYSTEINE PROTEASE ATG4"/>
    <property type="match status" value="1"/>
</dbReference>
<keyword evidence="3" id="KW-0813">Transport</keyword>
<dbReference type="GO" id="GO:0034727">
    <property type="term" value="P:piecemeal microautophagy of the nucleus"/>
    <property type="evidence" value="ECO:0007669"/>
    <property type="project" value="TreeGrafter"/>
</dbReference>
<dbReference type="EMBL" id="GCKF01031501">
    <property type="protein sequence ID" value="JAG97761.1"/>
    <property type="molecule type" value="Transcribed_RNA"/>
</dbReference>
<dbReference type="GO" id="GO:0000423">
    <property type="term" value="P:mitophagy"/>
    <property type="evidence" value="ECO:0007669"/>
    <property type="project" value="TreeGrafter"/>
</dbReference>
<evidence type="ECO:0000259" key="15">
    <source>
        <dbReference type="Pfam" id="PF03416"/>
    </source>
</evidence>
<protein>
    <recommendedName>
        <fullName evidence="13">Cysteine protease</fullName>
        <ecNumber evidence="13">3.4.22.-</ecNumber>
    </recommendedName>
</protein>
<comment type="subunit">
    <text evidence="11">Interacts with ATG8.</text>
</comment>
<keyword evidence="4 13" id="KW-0963">Cytoplasm</keyword>
<dbReference type="GO" id="GO:0004197">
    <property type="term" value="F:cysteine-type endopeptidase activity"/>
    <property type="evidence" value="ECO:0007669"/>
    <property type="project" value="TreeGrafter"/>
</dbReference>
<dbReference type="PANTHER" id="PTHR22624:SF49">
    <property type="entry name" value="CYSTEINE PROTEASE"/>
    <property type="match status" value="1"/>
</dbReference>
<evidence type="ECO:0000256" key="2">
    <source>
        <dbReference type="ARBA" id="ARBA00010958"/>
    </source>
</evidence>